<dbReference type="InterPro" id="IPR050190">
    <property type="entry name" value="UPF0213_domain"/>
</dbReference>
<dbReference type="SUPFAM" id="SSF82771">
    <property type="entry name" value="GIY-YIG endonuclease"/>
    <property type="match status" value="1"/>
</dbReference>
<reference evidence="3 4" key="1">
    <citation type="submission" date="2020-05" db="EMBL/GenBank/DDBJ databases">
        <title>Thiomicrorhabdus sediminis sp.nov. and Thiomicrorhabdus xiamenensis sp.nov., novel sulfur-oxidizing bacteria isolated from coastal sediment.</title>
        <authorList>
            <person name="Liu X."/>
        </authorList>
    </citation>
    <scope>NUCLEOTIDE SEQUENCE [LARGE SCALE GENOMIC DNA]</scope>
    <source>
        <strain evidence="3 4">G2</strain>
    </source>
</reference>
<dbReference type="SMART" id="SM00465">
    <property type="entry name" value="GIYc"/>
    <property type="match status" value="1"/>
</dbReference>
<comment type="similarity">
    <text evidence="1">Belongs to the UPF0213 family.</text>
</comment>
<gene>
    <name evidence="3" type="ORF">HQN79_09335</name>
</gene>
<dbReference type="AlphaFoldDB" id="A0A7D4SJB2"/>
<protein>
    <submittedName>
        <fullName evidence="3">GIY-YIG nuclease family protein</fullName>
    </submittedName>
</protein>
<dbReference type="PANTHER" id="PTHR34477:SF5">
    <property type="entry name" value="BSL5627 PROTEIN"/>
    <property type="match status" value="1"/>
</dbReference>
<keyword evidence="4" id="KW-1185">Reference proteome</keyword>
<dbReference type="CDD" id="cd10448">
    <property type="entry name" value="GIY-YIG_unchar_3"/>
    <property type="match status" value="1"/>
</dbReference>
<dbReference type="PROSITE" id="PS50164">
    <property type="entry name" value="GIY_YIG"/>
    <property type="match status" value="1"/>
</dbReference>
<dbReference type="InterPro" id="IPR000305">
    <property type="entry name" value="GIY-YIG_endonuc"/>
</dbReference>
<dbReference type="RefSeq" id="WP_173285863.1">
    <property type="nucleotide sequence ID" value="NZ_CP054020.1"/>
</dbReference>
<dbReference type="Gene3D" id="3.40.1440.10">
    <property type="entry name" value="GIY-YIG endonuclease"/>
    <property type="match status" value="1"/>
</dbReference>
<dbReference type="KEGG" id="txa:HQN79_09335"/>
<dbReference type="InterPro" id="IPR035901">
    <property type="entry name" value="GIY-YIG_endonuc_sf"/>
</dbReference>
<name>A0A7D4SJB2_9GAMM</name>
<dbReference type="Pfam" id="PF01541">
    <property type="entry name" value="GIY-YIG"/>
    <property type="match status" value="1"/>
</dbReference>
<organism evidence="3 4">
    <name type="scientific">Thiomicrorhabdus xiamenensis</name>
    <dbReference type="NCBI Taxonomy" id="2739063"/>
    <lineage>
        <taxon>Bacteria</taxon>
        <taxon>Pseudomonadati</taxon>
        <taxon>Pseudomonadota</taxon>
        <taxon>Gammaproteobacteria</taxon>
        <taxon>Thiotrichales</taxon>
        <taxon>Piscirickettsiaceae</taxon>
        <taxon>Thiomicrorhabdus</taxon>
    </lineage>
</organism>
<evidence type="ECO:0000313" key="3">
    <source>
        <dbReference type="EMBL" id="QKI89759.1"/>
    </source>
</evidence>
<dbReference type="EMBL" id="CP054020">
    <property type="protein sequence ID" value="QKI89759.1"/>
    <property type="molecule type" value="Genomic_DNA"/>
</dbReference>
<feature type="domain" description="GIY-YIG" evidence="2">
    <location>
        <begin position="2"/>
        <end position="78"/>
    </location>
</feature>
<evidence type="ECO:0000313" key="4">
    <source>
        <dbReference type="Proteomes" id="UP000504724"/>
    </source>
</evidence>
<sequence>MKQGFVYIMTNQKNGTLYIGVTSNLVQRVHQHKNHLVEGFTKRYGLDNLVYYEQFADIRTAIEREKQLKAGSRKKKIQLIELINPEWNDLYESIL</sequence>
<accession>A0A7D4SJB2</accession>
<proteinExistence type="inferred from homology"/>
<dbReference type="Proteomes" id="UP000504724">
    <property type="component" value="Chromosome"/>
</dbReference>
<evidence type="ECO:0000259" key="2">
    <source>
        <dbReference type="PROSITE" id="PS50164"/>
    </source>
</evidence>
<dbReference type="PANTHER" id="PTHR34477">
    <property type="entry name" value="UPF0213 PROTEIN YHBQ"/>
    <property type="match status" value="1"/>
</dbReference>
<evidence type="ECO:0000256" key="1">
    <source>
        <dbReference type="ARBA" id="ARBA00007435"/>
    </source>
</evidence>